<evidence type="ECO:0000259" key="1">
    <source>
        <dbReference type="Pfam" id="PF12682"/>
    </source>
</evidence>
<feature type="domain" description="Flavodoxin-like" evidence="1">
    <location>
        <begin position="32"/>
        <end position="174"/>
    </location>
</feature>
<dbReference type="AlphaFoldDB" id="A0A7Z8P100"/>
<accession>A0A7Z8P100</accession>
<dbReference type="Gene3D" id="3.40.50.360">
    <property type="match status" value="1"/>
</dbReference>
<dbReference type="OrthoDB" id="73155at2157"/>
<comment type="caution">
    <text evidence="2">The sequence shown here is derived from an EMBL/GenBank/DDBJ whole genome shotgun (WGS) entry which is preliminary data.</text>
</comment>
<protein>
    <submittedName>
        <fullName evidence="2">Flavodoxin</fullName>
    </submittedName>
</protein>
<dbReference type="RefSeq" id="WP_154809793.1">
    <property type="nucleotide sequence ID" value="NZ_VIAQ01000015.1"/>
</dbReference>
<keyword evidence="3" id="KW-1185">Reference proteome</keyword>
<organism evidence="2 3">
    <name type="scientific">Methanolobus vulcani</name>
    <dbReference type="NCBI Taxonomy" id="38026"/>
    <lineage>
        <taxon>Archaea</taxon>
        <taxon>Methanobacteriati</taxon>
        <taxon>Methanobacteriota</taxon>
        <taxon>Stenosarchaea group</taxon>
        <taxon>Methanomicrobia</taxon>
        <taxon>Methanosarcinales</taxon>
        <taxon>Methanosarcinaceae</taxon>
        <taxon>Methanolobus</taxon>
    </lineage>
</organism>
<dbReference type="InterPro" id="IPR029039">
    <property type="entry name" value="Flavoprotein-like_sf"/>
</dbReference>
<sequence length="179" mass="19947">MSNLKGEKFLIAYFSRSGNNNVSGKIVNLPVGNTKLLASMIREITDGELFSIDTVQSYPKDYSATFNIAKKELDGNVRPELSNHVENMESYNVIFLGYPNWLGTMPMPVFTFLEEYDFSGKTIVPFCTHGGGRMGRSEDDIAKLCPEATLLKSFSIPGSRVSAAKKDVENWLESISRMI</sequence>
<dbReference type="InterPro" id="IPR008254">
    <property type="entry name" value="Flavodoxin/NO_synth"/>
</dbReference>
<gene>
    <name evidence="2" type="ORF">FKV42_08405</name>
</gene>
<proteinExistence type="predicted"/>
<dbReference type="PANTHER" id="PTHR39201">
    <property type="entry name" value="EXPORTED PROTEIN-RELATED"/>
    <property type="match status" value="1"/>
</dbReference>
<dbReference type="PANTHER" id="PTHR39201:SF1">
    <property type="entry name" value="FLAVODOXIN-LIKE DOMAIN-CONTAINING PROTEIN"/>
    <property type="match status" value="1"/>
</dbReference>
<dbReference type="Proteomes" id="UP000319335">
    <property type="component" value="Unassembled WGS sequence"/>
</dbReference>
<dbReference type="SUPFAM" id="SSF52218">
    <property type="entry name" value="Flavoproteins"/>
    <property type="match status" value="1"/>
</dbReference>
<evidence type="ECO:0000313" key="3">
    <source>
        <dbReference type="Proteomes" id="UP000319335"/>
    </source>
</evidence>
<dbReference type="GO" id="GO:0010181">
    <property type="term" value="F:FMN binding"/>
    <property type="evidence" value="ECO:0007669"/>
    <property type="project" value="InterPro"/>
</dbReference>
<dbReference type="Pfam" id="PF12682">
    <property type="entry name" value="Flavodoxin_4"/>
    <property type="match status" value="1"/>
</dbReference>
<evidence type="ECO:0000313" key="2">
    <source>
        <dbReference type="EMBL" id="TQD25067.1"/>
    </source>
</evidence>
<reference evidence="2 3" key="1">
    <citation type="submission" date="2019-06" db="EMBL/GenBank/DDBJ databases">
        <title>Draft genome sequence of Methanolobus vulcani B1d.</title>
        <authorList>
            <person name="Creighbaum A.J."/>
            <person name="Ticak T."/>
            <person name="Hariraju D."/>
            <person name="Arivett B.A."/>
            <person name="Ferguson D.J.Jr."/>
        </authorList>
    </citation>
    <scope>NUCLEOTIDE SEQUENCE [LARGE SCALE GENOMIC DNA]</scope>
    <source>
        <strain evidence="2 3">B1d</strain>
    </source>
</reference>
<name>A0A7Z8P100_9EURY</name>
<dbReference type="EMBL" id="VIAQ01000015">
    <property type="protein sequence ID" value="TQD25067.1"/>
    <property type="molecule type" value="Genomic_DNA"/>
</dbReference>